<reference evidence="1" key="1">
    <citation type="journal article" date="2020" name="Nature">
        <title>Giant virus diversity and host interactions through global metagenomics.</title>
        <authorList>
            <person name="Schulz F."/>
            <person name="Roux S."/>
            <person name="Paez-Espino D."/>
            <person name="Jungbluth S."/>
            <person name="Walsh D.A."/>
            <person name="Denef V.J."/>
            <person name="McMahon K.D."/>
            <person name="Konstantinidis K.T."/>
            <person name="Eloe-Fadrosh E.A."/>
            <person name="Kyrpides N.C."/>
            <person name="Woyke T."/>
        </authorList>
    </citation>
    <scope>NUCLEOTIDE SEQUENCE</scope>
    <source>
        <strain evidence="1">GVMAG-M-3300009182-46</strain>
    </source>
</reference>
<sequence>MQKMPEDVFEECKSSLENMYALYSQHPYMLQRFHYHMTTYLPGTLTNELKGYDKRVDRTNTLTNEQQIFIQVFLSKNAYYYLPNNGCFYEYDGKHYKPVKEDDIQHKLLSTISNDKTIMPWKHKTKINIIKQIKERHILKSVPETDTIQNILGILSPSIFTSKNQAKYFLTIIGDNIFKKNSDLIFLVDVKTRRLLTEIDNIAYMMIGHANTTHNFMTKYHESHDYNNCRLLKTNEVYSMDLWKDLLQKIGLDLLCVAAHYSARYETSENYIMNKADSVLKTYTLFLKNNTQQQIVDKFISHSIQKVSIDSNADLDLNSNSSSHMQQSIYGTSPQLSSSPIESGAGFLMKKAFNYAISWKNMHYLWKQYLSAFSLPNVIYSNTLKTIFKERLQYQDLGDTFVNVTSKYLPLVSDFLAFWDETINMSEGMTEEPNESYFDNELEVDEICMLFKSWHNNNSITETDVLKLLKHFFPTLEIVEDKYVLNVSCNLWDKVQDINQALQQYKTHLKQMMGDIPVNEHNIVSFDSAYNFYTTYCCSLSSNVASKRYFEKYLYSMLHNFIVFERFICVDWYMN</sequence>
<dbReference type="AlphaFoldDB" id="A0A6C0F8S9"/>
<accession>A0A6C0F8S9</accession>
<organism evidence="1">
    <name type="scientific">viral metagenome</name>
    <dbReference type="NCBI Taxonomy" id="1070528"/>
    <lineage>
        <taxon>unclassified sequences</taxon>
        <taxon>metagenomes</taxon>
        <taxon>organismal metagenomes</taxon>
    </lineage>
</organism>
<proteinExistence type="predicted"/>
<name>A0A6C0F8S9_9ZZZZ</name>
<protein>
    <submittedName>
        <fullName evidence="1">Uncharacterized protein</fullName>
    </submittedName>
</protein>
<dbReference type="EMBL" id="MN739035">
    <property type="protein sequence ID" value="QHT36290.1"/>
    <property type="molecule type" value="Genomic_DNA"/>
</dbReference>
<evidence type="ECO:0000313" key="1">
    <source>
        <dbReference type="EMBL" id="QHT36290.1"/>
    </source>
</evidence>